<dbReference type="AlphaFoldDB" id="A0AA86RHJ6"/>
<protein>
    <submittedName>
        <fullName evidence="3">Hypothetical_protein</fullName>
    </submittedName>
</protein>
<evidence type="ECO:0000313" key="2">
    <source>
        <dbReference type="EMBL" id="CAI9972767.1"/>
    </source>
</evidence>
<feature type="transmembrane region" description="Helical" evidence="1">
    <location>
        <begin position="20"/>
        <end position="41"/>
    </location>
</feature>
<dbReference type="Proteomes" id="UP001642409">
    <property type="component" value="Unassembled WGS sequence"/>
</dbReference>
<name>A0AA86RHJ6_9EUKA</name>
<dbReference type="EMBL" id="CAXDID020000096">
    <property type="protein sequence ID" value="CAL6024795.1"/>
    <property type="molecule type" value="Genomic_DNA"/>
</dbReference>
<evidence type="ECO:0000313" key="3">
    <source>
        <dbReference type="EMBL" id="CAL6024795.1"/>
    </source>
</evidence>
<keyword evidence="1" id="KW-1133">Transmembrane helix</keyword>
<evidence type="ECO:0000256" key="1">
    <source>
        <dbReference type="SAM" id="Phobius"/>
    </source>
</evidence>
<sequence length="142" mass="17098">MEAKLTIICTKNTKMQIKLFRFIHTHFVTFIFKVLNLVYFARVQQLRLHFQISFKSRIILFSVSENTYRAVNLRRRAHVYNSTRPGQFQIINASQLKAKRKTRRKKVGAHLRYRNSIINNAHLKILKQNYKQYIDDFVVKRN</sequence>
<keyword evidence="4" id="KW-1185">Reference proteome</keyword>
<gene>
    <name evidence="3" type="ORF">HINF_LOCUS29791</name>
    <name evidence="2" type="ORF">HINF_LOCUS60412</name>
</gene>
<keyword evidence="1" id="KW-0812">Transmembrane</keyword>
<comment type="caution">
    <text evidence="2">The sequence shown here is derived from an EMBL/GenBank/DDBJ whole genome shotgun (WGS) entry which is preliminary data.</text>
</comment>
<proteinExistence type="predicted"/>
<reference evidence="2" key="1">
    <citation type="submission" date="2023-06" db="EMBL/GenBank/DDBJ databases">
        <authorList>
            <person name="Kurt Z."/>
        </authorList>
    </citation>
    <scope>NUCLEOTIDE SEQUENCE</scope>
</reference>
<reference evidence="3 4" key="2">
    <citation type="submission" date="2024-07" db="EMBL/GenBank/DDBJ databases">
        <authorList>
            <person name="Akdeniz Z."/>
        </authorList>
    </citation>
    <scope>NUCLEOTIDE SEQUENCE [LARGE SCALE GENOMIC DNA]</scope>
</reference>
<organism evidence="2">
    <name type="scientific">Hexamita inflata</name>
    <dbReference type="NCBI Taxonomy" id="28002"/>
    <lineage>
        <taxon>Eukaryota</taxon>
        <taxon>Metamonada</taxon>
        <taxon>Diplomonadida</taxon>
        <taxon>Hexamitidae</taxon>
        <taxon>Hexamitinae</taxon>
        <taxon>Hexamita</taxon>
    </lineage>
</organism>
<dbReference type="EMBL" id="CATOUU010001114">
    <property type="protein sequence ID" value="CAI9972767.1"/>
    <property type="molecule type" value="Genomic_DNA"/>
</dbReference>
<evidence type="ECO:0000313" key="4">
    <source>
        <dbReference type="Proteomes" id="UP001642409"/>
    </source>
</evidence>
<keyword evidence="1" id="KW-0472">Membrane</keyword>
<accession>A0AA86RHJ6</accession>